<accession>A0ABR3CY38</accession>
<dbReference type="Proteomes" id="UP001451303">
    <property type="component" value="Unassembled WGS sequence"/>
</dbReference>
<dbReference type="EMBL" id="JAVLET010000017">
    <property type="protein sequence ID" value="KAL0465350.1"/>
    <property type="molecule type" value="Genomic_DNA"/>
</dbReference>
<organism evidence="2 3">
    <name type="scientific">Neurospora intermedia</name>
    <dbReference type="NCBI Taxonomy" id="5142"/>
    <lineage>
        <taxon>Eukaryota</taxon>
        <taxon>Fungi</taxon>
        <taxon>Dikarya</taxon>
        <taxon>Ascomycota</taxon>
        <taxon>Pezizomycotina</taxon>
        <taxon>Sordariomycetes</taxon>
        <taxon>Sordariomycetidae</taxon>
        <taxon>Sordariales</taxon>
        <taxon>Sordariaceae</taxon>
        <taxon>Neurospora</taxon>
    </lineage>
</organism>
<gene>
    <name evidence="2" type="ORF">QR685DRAFT_453279</name>
</gene>
<comment type="caution">
    <text evidence="2">The sequence shown here is derived from an EMBL/GenBank/DDBJ whole genome shotgun (WGS) entry which is preliminary data.</text>
</comment>
<evidence type="ECO:0000256" key="1">
    <source>
        <dbReference type="SAM" id="MobiDB-lite"/>
    </source>
</evidence>
<reference evidence="2 3" key="1">
    <citation type="submission" date="2023-09" db="EMBL/GenBank/DDBJ databases">
        <title>Multi-omics analysis of a traditional fermented food reveals byproduct-associated fungal strains for waste-to-food upcycling.</title>
        <authorList>
            <consortium name="Lawrence Berkeley National Laboratory"/>
            <person name="Rekdal V.M."/>
            <person name="Villalobos-Escobedo J.M."/>
            <person name="Rodriguez-Valeron N."/>
            <person name="Garcia M.O."/>
            <person name="Vasquez D.P."/>
            <person name="Damayanti I."/>
            <person name="Sorensen P.M."/>
            <person name="Baidoo E.E."/>
            <person name="De Carvalho A.C."/>
            <person name="Riley R."/>
            <person name="Lipzen A."/>
            <person name="He G."/>
            <person name="Yan M."/>
            <person name="Haridas S."/>
            <person name="Daum C."/>
            <person name="Yoshinaga Y."/>
            <person name="Ng V."/>
            <person name="Grigoriev I.V."/>
            <person name="Munk R."/>
            <person name="Nuraida L."/>
            <person name="Wijaya C.H."/>
            <person name="Morales P.-C."/>
            <person name="Keasling J.D."/>
        </authorList>
    </citation>
    <scope>NUCLEOTIDE SEQUENCE [LARGE SCALE GENOMIC DNA]</scope>
    <source>
        <strain evidence="2 3">FGSC 2613</strain>
    </source>
</reference>
<proteinExistence type="predicted"/>
<feature type="region of interest" description="Disordered" evidence="1">
    <location>
        <begin position="52"/>
        <end position="71"/>
    </location>
</feature>
<name>A0ABR3CY38_NEUIN</name>
<keyword evidence="3" id="KW-1185">Reference proteome</keyword>
<evidence type="ECO:0000313" key="2">
    <source>
        <dbReference type="EMBL" id="KAL0465350.1"/>
    </source>
</evidence>
<sequence length="165" mass="18209">KYINERNVSEITWRRGTSLILSCFRQADTYAERIVEDKCDVDALRAAQRDVRSPGSRRVRPKCGGRGDGANLPNARAALDSDGDGYLQLVFGRRTPRHSALFNIGVGLMLPGSRDTNTERNSRSHWSPSSVRSPVFLHMYSTGQRGVKVDGPRPVVRSGGGELLV</sequence>
<feature type="non-terminal residue" evidence="2">
    <location>
        <position position="1"/>
    </location>
</feature>
<protein>
    <submittedName>
        <fullName evidence="2">Uncharacterized protein</fullName>
    </submittedName>
</protein>
<evidence type="ECO:0000313" key="3">
    <source>
        <dbReference type="Proteomes" id="UP001451303"/>
    </source>
</evidence>